<feature type="transmembrane region" description="Helical" evidence="6">
    <location>
        <begin position="340"/>
        <end position="359"/>
    </location>
</feature>
<feature type="transmembrane region" description="Helical" evidence="6">
    <location>
        <begin position="271"/>
        <end position="289"/>
    </location>
</feature>
<feature type="domain" description="Major facilitator superfamily (MFS) profile" evidence="7">
    <location>
        <begin position="1"/>
        <end position="477"/>
    </location>
</feature>
<dbReference type="EMBL" id="JABBWM010000133">
    <property type="protein sequence ID" value="KAG2087376.1"/>
    <property type="molecule type" value="Genomic_DNA"/>
</dbReference>
<reference evidence="8" key="1">
    <citation type="journal article" date="2020" name="New Phytol.">
        <title>Comparative genomics reveals dynamic genome evolution in host specialist ectomycorrhizal fungi.</title>
        <authorList>
            <person name="Lofgren L.A."/>
            <person name="Nguyen N.H."/>
            <person name="Vilgalys R."/>
            <person name="Ruytinx J."/>
            <person name="Liao H.L."/>
            <person name="Branco S."/>
            <person name="Kuo A."/>
            <person name="LaButti K."/>
            <person name="Lipzen A."/>
            <person name="Andreopoulos W."/>
            <person name="Pangilinan J."/>
            <person name="Riley R."/>
            <person name="Hundley H."/>
            <person name="Na H."/>
            <person name="Barry K."/>
            <person name="Grigoriev I.V."/>
            <person name="Stajich J.E."/>
            <person name="Kennedy P.G."/>
        </authorList>
    </citation>
    <scope>NUCLEOTIDE SEQUENCE</scope>
    <source>
        <strain evidence="8">FC423</strain>
    </source>
</reference>
<feature type="compositionally biased region" description="Basic and acidic residues" evidence="5">
    <location>
        <begin position="507"/>
        <end position="518"/>
    </location>
</feature>
<feature type="transmembrane region" description="Helical" evidence="6">
    <location>
        <begin position="315"/>
        <end position="333"/>
    </location>
</feature>
<keyword evidence="4 6" id="KW-0472">Membrane</keyword>
<evidence type="ECO:0000256" key="4">
    <source>
        <dbReference type="ARBA" id="ARBA00023136"/>
    </source>
</evidence>
<dbReference type="Pfam" id="PF07690">
    <property type="entry name" value="MFS_1"/>
    <property type="match status" value="1"/>
</dbReference>
<dbReference type="Proteomes" id="UP000823399">
    <property type="component" value="Unassembled WGS sequence"/>
</dbReference>
<accession>A0A9P7JLH2</accession>
<feature type="transmembrane region" description="Helical" evidence="6">
    <location>
        <begin position="398"/>
        <end position="420"/>
    </location>
</feature>
<dbReference type="GO" id="GO:0016020">
    <property type="term" value="C:membrane"/>
    <property type="evidence" value="ECO:0007669"/>
    <property type="project" value="UniProtKB-SubCell"/>
</dbReference>
<proteinExistence type="predicted"/>
<dbReference type="GeneID" id="64694880"/>
<dbReference type="GO" id="GO:0022857">
    <property type="term" value="F:transmembrane transporter activity"/>
    <property type="evidence" value="ECO:0007669"/>
    <property type="project" value="InterPro"/>
</dbReference>
<protein>
    <submittedName>
        <fullName evidence="8">Major facilitator superfamily domain-containing protein</fullName>
    </submittedName>
</protein>
<feature type="region of interest" description="Disordered" evidence="5">
    <location>
        <begin position="490"/>
        <end position="518"/>
    </location>
</feature>
<comment type="caution">
    <text evidence="8">The sequence shown here is derived from an EMBL/GenBank/DDBJ whole genome shotgun (WGS) entry which is preliminary data.</text>
</comment>
<evidence type="ECO:0000256" key="3">
    <source>
        <dbReference type="ARBA" id="ARBA00022989"/>
    </source>
</evidence>
<name>A0A9P7JLH2_9AGAM</name>
<dbReference type="InterPro" id="IPR011701">
    <property type="entry name" value="MFS"/>
</dbReference>
<gene>
    <name evidence="8" type="ORF">F5147DRAFT_621184</name>
</gene>
<feature type="transmembrane region" description="Helical" evidence="6">
    <location>
        <begin position="46"/>
        <end position="63"/>
    </location>
</feature>
<keyword evidence="2 6" id="KW-0812">Transmembrane</keyword>
<dbReference type="AlphaFoldDB" id="A0A9P7JLH2"/>
<dbReference type="PROSITE" id="PS50850">
    <property type="entry name" value="MFS"/>
    <property type="match status" value="1"/>
</dbReference>
<feature type="transmembrane region" description="Helical" evidence="6">
    <location>
        <begin position="453"/>
        <end position="473"/>
    </location>
</feature>
<feature type="transmembrane region" description="Helical" evidence="6">
    <location>
        <begin position="7"/>
        <end position="34"/>
    </location>
</feature>
<dbReference type="SUPFAM" id="SSF103473">
    <property type="entry name" value="MFS general substrate transporter"/>
    <property type="match status" value="1"/>
</dbReference>
<dbReference type="PANTHER" id="PTHR42718">
    <property type="entry name" value="MAJOR FACILITATOR SUPERFAMILY MULTIDRUG TRANSPORTER MFSC"/>
    <property type="match status" value="1"/>
</dbReference>
<evidence type="ECO:0000256" key="2">
    <source>
        <dbReference type="ARBA" id="ARBA00022692"/>
    </source>
</evidence>
<dbReference type="PANTHER" id="PTHR42718:SF10">
    <property type="entry name" value="TRANSPORTER, PUTATIVE (AFU_ORTHOLOGUE AFUA_8G06760)-RELATED"/>
    <property type="match status" value="1"/>
</dbReference>
<feature type="transmembrane region" description="Helical" evidence="6">
    <location>
        <begin position="365"/>
        <end position="386"/>
    </location>
</feature>
<feature type="transmembrane region" description="Helical" evidence="6">
    <location>
        <begin position="75"/>
        <end position="94"/>
    </location>
</feature>
<dbReference type="InterPro" id="IPR036259">
    <property type="entry name" value="MFS_trans_sf"/>
</dbReference>
<feature type="transmembrane region" description="Helical" evidence="6">
    <location>
        <begin position="163"/>
        <end position="186"/>
    </location>
</feature>
<evidence type="ECO:0000256" key="6">
    <source>
        <dbReference type="SAM" id="Phobius"/>
    </source>
</evidence>
<keyword evidence="9" id="KW-1185">Reference proteome</keyword>
<dbReference type="Gene3D" id="1.20.1720.10">
    <property type="entry name" value="Multidrug resistance protein D"/>
    <property type="match status" value="1"/>
</dbReference>
<feature type="transmembrane region" description="Helical" evidence="6">
    <location>
        <begin position="100"/>
        <end position="123"/>
    </location>
</feature>
<organism evidence="8 9">
    <name type="scientific">Suillus discolor</name>
    <dbReference type="NCBI Taxonomy" id="1912936"/>
    <lineage>
        <taxon>Eukaryota</taxon>
        <taxon>Fungi</taxon>
        <taxon>Dikarya</taxon>
        <taxon>Basidiomycota</taxon>
        <taxon>Agaricomycotina</taxon>
        <taxon>Agaricomycetes</taxon>
        <taxon>Agaricomycetidae</taxon>
        <taxon>Boletales</taxon>
        <taxon>Suillineae</taxon>
        <taxon>Suillaceae</taxon>
        <taxon>Suillus</taxon>
    </lineage>
</organism>
<feature type="transmembrane region" description="Helical" evidence="6">
    <location>
        <begin position="135"/>
        <end position="157"/>
    </location>
</feature>
<evidence type="ECO:0000313" key="8">
    <source>
        <dbReference type="EMBL" id="KAG2087376.1"/>
    </source>
</evidence>
<feature type="transmembrane region" description="Helical" evidence="6">
    <location>
        <begin position="198"/>
        <end position="216"/>
    </location>
</feature>
<feature type="transmembrane region" description="Helical" evidence="6">
    <location>
        <begin position="228"/>
        <end position="250"/>
    </location>
</feature>
<comment type="subcellular location">
    <subcellularLocation>
        <location evidence="1">Membrane</location>
        <topology evidence="1">Multi-pass membrane protein</topology>
    </subcellularLocation>
</comment>
<dbReference type="InterPro" id="IPR020846">
    <property type="entry name" value="MFS_dom"/>
</dbReference>
<keyword evidence="3 6" id="KW-1133">Transmembrane helix</keyword>
<sequence length="518" mass="55863">MGLSARDIAFITALCGVTTLNVFLLGAVTVALPTIGRDLNFQEGNLYWPVNVNSLSFGGLLLFCGRLGDIFGGRFMFLAGSLWFAIWSLATAFVPSSSVFIIDMAFLGIGSAANTPAAIGLCSSYFPPGTSRNKAFSAIGVGSPVGFILGLISSGLLTESRATWRSLFCIQAGLAVFFVCLALVVFPKDHSNRRYDKGLDWGGAALSTTGLGLLIFSLSDSTTAQKGWLAPQVLSLFLVSIILLVAFVFWEHWRESRNMSVLMPLRIWRRPGVKLGPLVGVVFFGWFSFDTLNYFFTLYFQQVQLLDPLQTSLRFIPMAIAGTVPSIAAGYYVARVPAHILMLIGLLVSSASSVIFALINPSLSFWHMAFFMMITIAGVDIVYSLGNQQITVSLDEDSQSLAGGIFSVATRLATAIGLAVTSEIADSVSKAYNNKHPELDSQSPEVLMVGFRAAGWTCFASTLLSIVIVIVGLRDLGIIGKKTCADEDAEKSDDHNLVKSGQSDRSLPSKKEHCFAQV</sequence>
<dbReference type="Gene3D" id="1.20.1250.20">
    <property type="entry name" value="MFS general substrate transporter like domains"/>
    <property type="match status" value="1"/>
</dbReference>
<evidence type="ECO:0000259" key="7">
    <source>
        <dbReference type="PROSITE" id="PS50850"/>
    </source>
</evidence>
<evidence type="ECO:0000256" key="1">
    <source>
        <dbReference type="ARBA" id="ARBA00004141"/>
    </source>
</evidence>
<dbReference type="OrthoDB" id="440755at2759"/>
<evidence type="ECO:0000256" key="5">
    <source>
        <dbReference type="SAM" id="MobiDB-lite"/>
    </source>
</evidence>
<evidence type="ECO:0000313" key="9">
    <source>
        <dbReference type="Proteomes" id="UP000823399"/>
    </source>
</evidence>
<dbReference type="RefSeq" id="XP_041285188.1">
    <property type="nucleotide sequence ID" value="XM_041432621.1"/>
</dbReference>